<proteinExistence type="predicted"/>
<dbReference type="EMBL" id="AP022345">
    <property type="protein sequence ID" value="BBU69228.1"/>
    <property type="molecule type" value="Genomic_DNA"/>
</dbReference>
<keyword evidence="2" id="KW-1185">Reference proteome</keyword>
<name>A0A679I9A1_9RHOO</name>
<evidence type="ECO:0000313" key="2">
    <source>
        <dbReference type="Proteomes" id="UP000463961"/>
    </source>
</evidence>
<dbReference type="Proteomes" id="UP000463961">
    <property type="component" value="Chromosome"/>
</dbReference>
<gene>
    <name evidence="1" type="ORF">ICHIAU1_15110</name>
</gene>
<dbReference type="AlphaFoldDB" id="A0A679I9A1"/>
<protein>
    <submittedName>
        <fullName evidence="1">Uncharacterized protein</fullName>
    </submittedName>
</protein>
<accession>A0A679I9A1</accession>
<organism evidence="1 2">
    <name type="scientific">Fluviibacter phosphoraccumulans</name>
    <dbReference type="NCBI Taxonomy" id="1751046"/>
    <lineage>
        <taxon>Bacteria</taxon>
        <taxon>Pseudomonadati</taxon>
        <taxon>Pseudomonadota</taxon>
        <taxon>Betaproteobacteria</taxon>
        <taxon>Rhodocyclales</taxon>
        <taxon>Fluviibacteraceae</taxon>
        <taxon>Fluviibacter</taxon>
    </lineage>
</organism>
<reference evidence="2" key="1">
    <citation type="submission" date="2020-01" db="EMBL/GenBank/DDBJ databases">
        <title>Phosphoaccumulans saitamaens gen. nov., sp. nov., a polyphosphate accumulating bacterium isolated from surface river water.</title>
        <authorList>
            <person name="Watanabe K."/>
            <person name="Suda W."/>
        </authorList>
    </citation>
    <scope>NUCLEOTIDE SEQUENCE [LARGE SCALE GENOMIC DNA]</scope>
    <source>
        <strain evidence="2">ICHIAU1</strain>
    </source>
</reference>
<evidence type="ECO:0000313" key="1">
    <source>
        <dbReference type="EMBL" id="BBU69228.1"/>
    </source>
</evidence>
<sequence>MVLAEGIGNTCQEALGQAKVQASDKVVGSFVNSQKSLVSDKYYSESLNEYSGGVVRQYTVLESKGVSPCVVKISAEVYLDKKNIALNPNSRSLNLGEVGRFVDKQDEARATLTALIQRPAMFSARMDRLHVSTDSKKNAQIVLQVSDVSPSEKWYSDLESFLKVQGQRVDFERAKWRDIGQSVLSLIAAPVAVPLGLAPSPFKNQTARGTEIANGEGLLCFRNDPQYESLRCYQTWLAGDALRQLRSIQLVLVERSNDNVSSTRQIQKGAYHMVMFRASDYTYKSKEMGSKRDFYIIEPMGVPFREYLTVNRGALSEENEFTINVQFSAEAQTTPFRSPTPGVLPTINARSRQSF</sequence>